<dbReference type="UniPathway" id="UPA00378"/>
<dbReference type="GeneTree" id="ENSGT00390000002635"/>
<feature type="chain" id="PRO_5034371048" description="Dolichyl-diphosphooligosaccharide--protein glycosyltransferase subunit 2" evidence="12">
    <location>
        <begin position="21"/>
        <end position="689"/>
    </location>
</feature>
<comment type="similarity">
    <text evidence="4 12">Belongs to the SWP1 family.</text>
</comment>
<dbReference type="InterPro" id="IPR056790">
    <property type="entry name" value="Ribophorin_II_C"/>
</dbReference>
<comment type="subcellular location">
    <subcellularLocation>
        <location evidence="2 12">Endoplasmic reticulum membrane</location>
        <topology evidence="2 12">Multi-pass membrane protein</topology>
    </subcellularLocation>
</comment>
<keyword evidence="7 12" id="KW-0732">Signal</keyword>
<dbReference type="AlphaFoldDB" id="A0A8C4NFW2"/>
<dbReference type="Ensembl" id="ENSEBUT00000006504.1">
    <property type="protein sequence ID" value="ENSEBUP00000006056.1"/>
    <property type="gene ID" value="ENSEBUG00000003987.1"/>
</dbReference>
<evidence type="ECO:0000259" key="16">
    <source>
        <dbReference type="Pfam" id="PF25147"/>
    </source>
</evidence>
<evidence type="ECO:0000256" key="9">
    <source>
        <dbReference type="ARBA" id="ARBA00022989"/>
    </source>
</evidence>
<evidence type="ECO:0000256" key="4">
    <source>
        <dbReference type="ARBA" id="ARBA00009038"/>
    </source>
</evidence>
<dbReference type="Pfam" id="PF25147">
    <property type="entry name" value="Ribophorin_II_C"/>
    <property type="match status" value="1"/>
</dbReference>
<feature type="transmembrane region" description="Helical" evidence="12">
    <location>
        <begin position="616"/>
        <end position="636"/>
    </location>
</feature>
<evidence type="ECO:0000256" key="1">
    <source>
        <dbReference type="ARBA" id="ARBA00002791"/>
    </source>
</evidence>
<evidence type="ECO:0000256" key="6">
    <source>
        <dbReference type="ARBA" id="ARBA00022692"/>
    </source>
</evidence>
<evidence type="ECO:0000313" key="18">
    <source>
        <dbReference type="Proteomes" id="UP000694388"/>
    </source>
</evidence>
<dbReference type="GO" id="GO:0006487">
    <property type="term" value="P:protein N-linked glycosylation"/>
    <property type="evidence" value="ECO:0007669"/>
    <property type="project" value="UniProtKB-UniRule"/>
</dbReference>
<feature type="domain" description="Ribophorin II second" evidence="15">
    <location>
        <begin position="328"/>
        <end position="407"/>
    </location>
</feature>
<sequence length="689" mass="75855">MRTRLKGILLIAVVVAVANALIPRHYFSPADVERLEASLRRPYDSLEDAYHSTIGLKALGKKPSDAKALCNFVKSAGETEDAQSLFYIASVSAALPECKVTLGQDVQQRLLAGIHESAPVSQVYHSVGALSSLGLPLSSQQSIIALTTGLAREDNPISTTEALFAACFLSQQADLARIAQEVEDLVARADDHGKVYLQFEEGVEATALFIAAAYELANHIGADPPIKQDQLLQFANAILVRKSHSSLSEASAVARAAGALSNNRFHVPVVVRSDGSAAMSRVRPSLRVRTAFLPVSHIFPSLLLFSKEDYFDVGYSSSPYMIPFCFHQLRVTDVLSRPLPKAELILERAREAVSRKTVLSQVAFSASGDMHEFDFLQANPQRGYFDLSLVVEGDGSFIGKEVEMRVKFATDVVVSNMEVSTVDKDQSMAAKITQVPYPSKASSTFMADGHQKLALSFKIIDKHSGDILTPQQAFIRIQSQRSGQEVIFVAEPDPQLLYRFELDPQERRAQFGAASGTYSVFLVVGDATIDNPLHWHLGDVLLKFSEEDGPPIAKTEKLFTSKPEIEHMFRQPEKRPTRAVSNAFTFMVLCPLLLLFVLWFNLGVNLRNFTFAPSTILFHLGLGSMLVLLYMFWSHLNMFDMLKYLTAVGGFTFLAGNRMLSQMAAKRISSEHSGWPPKHKAALTGGKPK</sequence>
<dbReference type="InterPro" id="IPR055375">
    <property type="entry name" value="Ribophorin_II_2nd"/>
</dbReference>
<keyword evidence="18" id="KW-1185">Reference proteome</keyword>
<evidence type="ECO:0000256" key="10">
    <source>
        <dbReference type="ARBA" id="ARBA00023136"/>
    </source>
</evidence>
<evidence type="ECO:0000256" key="7">
    <source>
        <dbReference type="ARBA" id="ARBA00022729"/>
    </source>
</evidence>
<name>A0A8C4NFW2_EPTBU</name>
<dbReference type="InterPro" id="IPR055374">
    <property type="entry name" value="Ribophorin_II_3rd"/>
</dbReference>
<proteinExistence type="inferred from homology"/>
<accession>A0A8C4NFW2</accession>
<feature type="transmembrane region" description="Helical" evidence="12">
    <location>
        <begin position="642"/>
        <end position="660"/>
    </location>
</feature>
<dbReference type="PANTHER" id="PTHR12640:SF0">
    <property type="entry name" value="DOLICHYL-DIPHOSPHOOLIGOSACCHARIDE--PROTEIN GLYCOSYLTRANSFERASE SUBUNIT 2"/>
    <property type="match status" value="1"/>
</dbReference>
<dbReference type="InterPro" id="IPR055373">
    <property type="entry name" value="Ribophorin_II_N"/>
</dbReference>
<evidence type="ECO:0000256" key="2">
    <source>
        <dbReference type="ARBA" id="ARBA00004477"/>
    </source>
</evidence>
<evidence type="ECO:0000256" key="8">
    <source>
        <dbReference type="ARBA" id="ARBA00022824"/>
    </source>
</evidence>
<evidence type="ECO:0000256" key="11">
    <source>
        <dbReference type="ARBA" id="ARBA00046750"/>
    </source>
</evidence>
<feature type="transmembrane region" description="Helical" evidence="12">
    <location>
        <begin position="583"/>
        <end position="604"/>
    </location>
</feature>
<dbReference type="Pfam" id="PF05817">
    <property type="entry name" value="Ribophorin_II"/>
    <property type="match status" value="1"/>
</dbReference>
<protein>
    <recommendedName>
        <fullName evidence="5 12">Dolichyl-diphosphooligosaccharide--protein glycosyltransferase subunit 2</fullName>
    </recommendedName>
    <alternativeName>
        <fullName evidence="12">Ribophorin-2</fullName>
    </alternativeName>
</protein>
<feature type="domain" description="Ribophorin II N-terminal" evidence="13">
    <location>
        <begin position="28"/>
        <end position="261"/>
    </location>
</feature>
<dbReference type="PANTHER" id="PTHR12640">
    <property type="entry name" value="RIBOPHORIN II"/>
    <property type="match status" value="1"/>
</dbReference>
<dbReference type="Pfam" id="PF23860">
    <property type="entry name" value="Ribophorin_II_3rd"/>
    <property type="match status" value="1"/>
</dbReference>
<feature type="domain" description="Ribophorin II third" evidence="14">
    <location>
        <begin position="416"/>
        <end position="541"/>
    </location>
</feature>
<organism evidence="17 18">
    <name type="scientific">Eptatretus burgeri</name>
    <name type="common">Inshore hagfish</name>
    <dbReference type="NCBI Taxonomy" id="7764"/>
    <lineage>
        <taxon>Eukaryota</taxon>
        <taxon>Metazoa</taxon>
        <taxon>Chordata</taxon>
        <taxon>Craniata</taxon>
        <taxon>Vertebrata</taxon>
        <taxon>Cyclostomata</taxon>
        <taxon>Myxini</taxon>
        <taxon>Myxiniformes</taxon>
        <taxon>Myxinidae</taxon>
        <taxon>Eptatretinae</taxon>
        <taxon>Eptatretus</taxon>
    </lineage>
</organism>
<comment type="function">
    <text evidence="1 12">Subunit of the oligosaccharyl transferase (OST) complex that catalyzes the initial transfer of a defined glycan (Glc(3)Man(9)GlcNAc(2) in eukaryotes) from the lipid carrier dolichol-pyrophosphate to an asparagine residue within an Asn-X-Ser/Thr consensus motif in nascent polypeptide chains, the first step in protein N-glycosylation. N-glycosylation occurs cotranslationally and the complex associates with the Sec61 complex at the channel-forming translocon complex that mediates protein translocation across the endoplasmic reticulum (ER). All subunits are required for a maximal enzyme activity.</text>
</comment>
<evidence type="ECO:0000256" key="5">
    <source>
        <dbReference type="ARBA" id="ARBA00017612"/>
    </source>
</evidence>
<evidence type="ECO:0000313" key="17">
    <source>
        <dbReference type="Ensembl" id="ENSEBUP00000006056.1"/>
    </source>
</evidence>
<dbReference type="GO" id="GO:0008250">
    <property type="term" value="C:oligosaccharyltransferase complex"/>
    <property type="evidence" value="ECO:0007669"/>
    <property type="project" value="UniProtKB-UniRule"/>
</dbReference>
<evidence type="ECO:0000256" key="3">
    <source>
        <dbReference type="ARBA" id="ARBA00004922"/>
    </source>
</evidence>
<feature type="signal peptide" evidence="12">
    <location>
        <begin position="1"/>
        <end position="20"/>
    </location>
</feature>
<comment type="subunit">
    <text evidence="11">Component of the oligosaccharyltransferase (OST) complex. OST exists in two different complex forms which contain common core subunits RPN1, RPN2, OST48, OST4, DAD1 and TMEM258, either STT3A or STT3B as catalytic subunits, and form-specific accessory subunits. STT3A complex assembly occurs through the formation of 3 subcomplexes. Subcomplex 1 contains RPN1 and TMEM258, subcomplex 2 contains the STT3A-specific subunits STT3A, DC2/OSTC, and KCP2 as well as the core subunit OST4, and subcomplex 3 contains RPN2, DAD1, and OST48. The STT3A complex can form stable complexes with the Sec61 complex or with both the Sec61 and TRAP complexes. Interacts with DDI2. Interacts with TMEM35A/NACHO.</text>
</comment>
<keyword evidence="9 12" id="KW-1133">Transmembrane helix</keyword>
<evidence type="ECO:0000259" key="13">
    <source>
        <dbReference type="Pfam" id="PF05817"/>
    </source>
</evidence>
<dbReference type="InterPro" id="IPR008814">
    <property type="entry name" value="Swp1"/>
</dbReference>
<keyword evidence="10 12" id="KW-0472">Membrane</keyword>
<evidence type="ECO:0000259" key="14">
    <source>
        <dbReference type="Pfam" id="PF23860"/>
    </source>
</evidence>
<evidence type="ECO:0000259" key="15">
    <source>
        <dbReference type="Pfam" id="PF23861"/>
    </source>
</evidence>
<keyword evidence="6 12" id="KW-0812">Transmembrane</keyword>
<dbReference type="Pfam" id="PF23861">
    <property type="entry name" value="Ribophorin_II_2nd"/>
    <property type="match status" value="1"/>
</dbReference>
<feature type="domain" description="Ribophorin II C-terminal" evidence="16">
    <location>
        <begin position="569"/>
        <end position="667"/>
    </location>
</feature>
<reference evidence="17" key="1">
    <citation type="submission" date="2025-08" db="UniProtKB">
        <authorList>
            <consortium name="Ensembl"/>
        </authorList>
    </citation>
    <scope>IDENTIFICATION</scope>
</reference>
<comment type="pathway">
    <text evidence="3 12">Protein modification; protein glycosylation.</text>
</comment>
<evidence type="ECO:0000256" key="12">
    <source>
        <dbReference type="RuleBase" id="RU366029"/>
    </source>
</evidence>
<reference evidence="17" key="2">
    <citation type="submission" date="2025-09" db="UniProtKB">
        <authorList>
            <consortium name="Ensembl"/>
        </authorList>
    </citation>
    <scope>IDENTIFICATION</scope>
</reference>
<dbReference type="Proteomes" id="UP000694388">
    <property type="component" value="Unplaced"/>
</dbReference>
<keyword evidence="8 12" id="KW-0256">Endoplasmic reticulum</keyword>